<dbReference type="Gene3D" id="3.90.550.10">
    <property type="entry name" value="Spore Coat Polysaccharide Biosynthesis Protein SpsA, Chain A"/>
    <property type="match status" value="1"/>
</dbReference>
<feature type="domain" description="Nucleotidyl transferase" evidence="3">
    <location>
        <begin position="3"/>
        <end position="198"/>
    </location>
</feature>
<keyword evidence="2" id="KW-0548">Nucleotidyltransferase</keyword>
<dbReference type="InterPro" id="IPR005835">
    <property type="entry name" value="NTP_transferase_dom"/>
</dbReference>
<organism evidence="4 5">
    <name type="scientific">Candidatus Magasanikbacteria bacterium RIFCSPHIGHO2_01_FULL_47_8</name>
    <dbReference type="NCBI Taxonomy" id="1798673"/>
    <lineage>
        <taxon>Bacteria</taxon>
        <taxon>Candidatus Magasanikiibacteriota</taxon>
    </lineage>
</organism>
<dbReference type="AlphaFoldDB" id="A0A1F6MDV4"/>
<protein>
    <recommendedName>
        <fullName evidence="3">Nucleotidyl transferase domain-containing protein</fullName>
    </recommendedName>
</protein>
<evidence type="ECO:0000256" key="2">
    <source>
        <dbReference type="ARBA" id="ARBA00022695"/>
    </source>
</evidence>
<dbReference type="CDD" id="cd04181">
    <property type="entry name" value="NTP_transferase"/>
    <property type="match status" value="1"/>
</dbReference>
<dbReference type="Pfam" id="PF00483">
    <property type="entry name" value="NTP_transferase"/>
    <property type="match status" value="1"/>
</dbReference>
<dbReference type="GO" id="GO:0016779">
    <property type="term" value="F:nucleotidyltransferase activity"/>
    <property type="evidence" value="ECO:0007669"/>
    <property type="project" value="UniProtKB-KW"/>
</dbReference>
<evidence type="ECO:0000256" key="1">
    <source>
        <dbReference type="ARBA" id="ARBA00022679"/>
    </source>
</evidence>
<accession>A0A1F6MDV4</accession>
<dbReference type="SUPFAM" id="SSF53448">
    <property type="entry name" value="Nucleotide-diphospho-sugar transferases"/>
    <property type="match status" value="1"/>
</dbReference>
<reference evidence="4 5" key="1">
    <citation type="journal article" date="2016" name="Nat. Commun.">
        <title>Thousands of microbial genomes shed light on interconnected biogeochemical processes in an aquifer system.</title>
        <authorList>
            <person name="Anantharaman K."/>
            <person name="Brown C.T."/>
            <person name="Hug L.A."/>
            <person name="Sharon I."/>
            <person name="Castelle C.J."/>
            <person name="Probst A.J."/>
            <person name="Thomas B.C."/>
            <person name="Singh A."/>
            <person name="Wilkins M.J."/>
            <person name="Karaoz U."/>
            <person name="Brodie E.L."/>
            <person name="Williams K.H."/>
            <person name="Hubbard S.S."/>
            <person name="Banfield J.F."/>
        </authorList>
    </citation>
    <scope>NUCLEOTIDE SEQUENCE [LARGE SCALE GENOMIC DNA]</scope>
</reference>
<dbReference type="EMBL" id="MFPU01000025">
    <property type="protein sequence ID" value="OGH69728.1"/>
    <property type="molecule type" value="Genomic_DNA"/>
</dbReference>
<sequence>MQAVIIAAGEGTRMRPLTLTMPKPLVRVAGKALLDYIFEAMPEEITEAVIVVRYLGEQIKGYCGSNFHGRSITYAEGSPLGSAYSFLAAKPYITEDRFLFINGDEFPRKEDVAACLKFPASILCWEVDDPWNHGVAKLRSDGTIAEIIEKPASPEGRLISNGVMVLSKKIFEYPPEKKPNGEFFFTSMVNQFVRDDAVTAVKVDNAIGGLSTMDDIARLDALLGGKS</sequence>
<name>A0A1F6MDV4_9BACT</name>
<dbReference type="InterPro" id="IPR029044">
    <property type="entry name" value="Nucleotide-diphossugar_trans"/>
</dbReference>
<comment type="caution">
    <text evidence="4">The sequence shown here is derived from an EMBL/GenBank/DDBJ whole genome shotgun (WGS) entry which is preliminary data.</text>
</comment>
<evidence type="ECO:0000259" key="3">
    <source>
        <dbReference type="Pfam" id="PF00483"/>
    </source>
</evidence>
<dbReference type="Proteomes" id="UP000177953">
    <property type="component" value="Unassembled WGS sequence"/>
</dbReference>
<evidence type="ECO:0000313" key="5">
    <source>
        <dbReference type="Proteomes" id="UP000177953"/>
    </source>
</evidence>
<dbReference type="InterPro" id="IPR050065">
    <property type="entry name" value="GlmU-like"/>
</dbReference>
<dbReference type="PANTHER" id="PTHR43584:SF8">
    <property type="entry name" value="N-ACETYLMURAMATE ALPHA-1-PHOSPHATE URIDYLYLTRANSFERASE"/>
    <property type="match status" value="1"/>
</dbReference>
<dbReference type="PANTHER" id="PTHR43584">
    <property type="entry name" value="NUCLEOTIDYL TRANSFERASE"/>
    <property type="match status" value="1"/>
</dbReference>
<proteinExistence type="predicted"/>
<keyword evidence="1" id="KW-0808">Transferase</keyword>
<evidence type="ECO:0000313" key="4">
    <source>
        <dbReference type="EMBL" id="OGH69728.1"/>
    </source>
</evidence>
<gene>
    <name evidence="4" type="ORF">A2754_03610</name>
</gene>